<feature type="domain" description="Peptidase S49" evidence="7">
    <location>
        <begin position="156"/>
        <end position="304"/>
    </location>
</feature>
<proteinExistence type="inferred from homology"/>
<comment type="caution">
    <text evidence="8">The sequence shown here is derived from an EMBL/GenBank/DDBJ whole genome shotgun (WGS) entry which is preliminary data.</text>
</comment>
<evidence type="ECO:0000256" key="5">
    <source>
        <dbReference type="SAM" id="MobiDB-lite"/>
    </source>
</evidence>
<dbReference type="Gene3D" id="6.20.330.10">
    <property type="match status" value="1"/>
</dbReference>
<dbReference type="GO" id="GO:0006508">
    <property type="term" value="P:proteolysis"/>
    <property type="evidence" value="ECO:0007669"/>
    <property type="project" value="UniProtKB-KW"/>
</dbReference>
<dbReference type="InterPro" id="IPR004635">
    <property type="entry name" value="Pept_S49_SppA"/>
</dbReference>
<dbReference type="CDD" id="cd07023">
    <property type="entry name" value="S49_Sppa_N_C"/>
    <property type="match status" value="1"/>
</dbReference>
<dbReference type="PANTHER" id="PTHR42987">
    <property type="entry name" value="PEPTIDASE S49"/>
    <property type="match status" value="1"/>
</dbReference>
<feature type="compositionally biased region" description="Basic and acidic residues" evidence="5">
    <location>
        <begin position="1"/>
        <end position="19"/>
    </location>
</feature>
<keyword evidence="4" id="KW-0720">Serine protease</keyword>
<evidence type="ECO:0000256" key="2">
    <source>
        <dbReference type="ARBA" id="ARBA00022670"/>
    </source>
</evidence>
<keyword evidence="6" id="KW-0812">Transmembrane</keyword>
<keyword evidence="2" id="KW-0645">Protease</keyword>
<evidence type="ECO:0000259" key="7">
    <source>
        <dbReference type="Pfam" id="PF01343"/>
    </source>
</evidence>
<keyword evidence="6" id="KW-1133">Transmembrane helix</keyword>
<accession>A0A9D1I1X7</accession>
<dbReference type="EMBL" id="DVMP01000135">
    <property type="protein sequence ID" value="HIU26262.1"/>
    <property type="molecule type" value="Genomic_DNA"/>
</dbReference>
<dbReference type="Proteomes" id="UP000824090">
    <property type="component" value="Unassembled WGS sequence"/>
</dbReference>
<keyword evidence="6" id="KW-0472">Membrane</keyword>
<keyword evidence="3" id="KW-0378">Hydrolase</keyword>
<evidence type="ECO:0000256" key="6">
    <source>
        <dbReference type="SAM" id="Phobius"/>
    </source>
</evidence>
<evidence type="ECO:0000256" key="3">
    <source>
        <dbReference type="ARBA" id="ARBA00022801"/>
    </source>
</evidence>
<dbReference type="InterPro" id="IPR029045">
    <property type="entry name" value="ClpP/crotonase-like_dom_sf"/>
</dbReference>
<protein>
    <submittedName>
        <fullName evidence="8">Signal peptide peptidase SppA</fullName>
    </submittedName>
</protein>
<sequence>MEENRELTAREIWRSKNRPDNSQNDEGNSGGGQPYYGDRPPGKGNYRKALVVMGIILGALLAAGLLFAAIAPDRSTSEYIRAAEDIREDYIGTLYIEGTISESDTTYNHRYVMDSLEGMMASRSNKGLMLYVNTPGGGVYESDEVYLKIKEYQDTTGRPVYVYMGSQATSGGYYISAPADRITANRNCWTGSIGVTMGTLFDVSELLERYGIKTETITSGANKSMGSMTEALTDQQRQIMQSMIDEAYDQFVGIVADGRGLTEEYVRSISDGRIYTAKQAAELGLVDEVVTTYDEAMEDMMGEYGLEDCAVYDFRYENDESMLGSLIKSVDKLTEAAGSSDIKALTELMERNNELPLEYMCEVVK</sequence>
<evidence type="ECO:0000256" key="1">
    <source>
        <dbReference type="ARBA" id="ARBA00008683"/>
    </source>
</evidence>
<organism evidence="8 9">
    <name type="scientific">Candidatus Allocopromorpha excrementigallinarum</name>
    <dbReference type="NCBI Taxonomy" id="2840742"/>
    <lineage>
        <taxon>Bacteria</taxon>
        <taxon>Bacillati</taxon>
        <taxon>Bacillota</taxon>
        <taxon>Clostridia</taxon>
        <taxon>Eubacteriales</taxon>
        <taxon>Eubacteriaceae</taxon>
        <taxon>Eubacteriaceae incertae sedis</taxon>
        <taxon>Candidatus Allocopromorpha</taxon>
    </lineage>
</organism>
<dbReference type="PANTHER" id="PTHR42987:SF7">
    <property type="entry name" value="SIGNAL PEPTIDE PEPTIDASE SPPA-RELATED"/>
    <property type="match status" value="1"/>
</dbReference>
<evidence type="ECO:0000256" key="4">
    <source>
        <dbReference type="ARBA" id="ARBA00022825"/>
    </source>
</evidence>
<dbReference type="InterPro" id="IPR001907">
    <property type="entry name" value="ClpP"/>
</dbReference>
<dbReference type="Pfam" id="PF01343">
    <property type="entry name" value="Peptidase_S49"/>
    <property type="match status" value="1"/>
</dbReference>
<evidence type="ECO:0000313" key="8">
    <source>
        <dbReference type="EMBL" id="HIU26262.1"/>
    </source>
</evidence>
<dbReference type="PRINTS" id="PR00127">
    <property type="entry name" value="CLPPROTEASEP"/>
</dbReference>
<dbReference type="NCBIfam" id="TIGR00706">
    <property type="entry name" value="SppA_dom"/>
    <property type="match status" value="1"/>
</dbReference>
<dbReference type="GO" id="GO:0004252">
    <property type="term" value="F:serine-type endopeptidase activity"/>
    <property type="evidence" value="ECO:0007669"/>
    <property type="project" value="InterPro"/>
</dbReference>
<dbReference type="GO" id="GO:0004176">
    <property type="term" value="F:ATP-dependent peptidase activity"/>
    <property type="evidence" value="ECO:0007669"/>
    <property type="project" value="InterPro"/>
</dbReference>
<comment type="similarity">
    <text evidence="1">Belongs to the peptidase S49 family.</text>
</comment>
<feature type="region of interest" description="Disordered" evidence="5">
    <location>
        <begin position="1"/>
        <end position="40"/>
    </location>
</feature>
<dbReference type="InterPro" id="IPR047272">
    <property type="entry name" value="S49_SppA_C"/>
</dbReference>
<feature type="transmembrane region" description="Helical" evidence="6">
    <location>
        <begin position="49"/>
        <end position="71"/>
    </location>
</feature>
<reference evidence="8" key="1">
    <citation type="submission" date="2020-10" db="EMBL/GenBank/DDBJ databases">
        <authorList>
            <person name="Gilroy R."/>
        </authorList>
    </citation>
    <scope>NUCLEOTIDE SEQUENCE</scope>
    <source>
        <strain evidence="8">ChiHcec3-6078</strain>
    </source>
</reference>
<name>A0A9D1I1X7_9FIRM</name>
<evidence type="ECO:0000313" key="9">
    <source>
        <dbReference type="Proteomes" id="UP000824090"/>
    </source>
</evidence>
<reference evidence="8" key="2">
    <citation type="journal article" date="2021" name="PeerJ">
        <title>Extensive microbial diversity within the chicken gut microbiome revealed by metagenomics and culture.</title>
        <authorList>
            <person name="Gilroy R."/>
            <person name="Ravi A."/>
            <person name="Getino M."/>
            <person name="Pursley I."/>
            <person name="Horton D.L."/>
            <person name="Alikhan N.F."/>
            <person name="Baker D."/>
            <person name="Gharbi K."/>
            <person name="Hall N."/>
            <person name="Watson M."/>
            <person name="Adriaenssens E.M."/>
            <person name="Foster-Nyarko E."/>
            <person name="Jarju S."/>
            <person name="Secka A."/>
            <person name="Antonio M."/>
            <person name="Oren A."/>
            <person name="Chaudhuri R.R."/>
            <person name="La Ragione R."/>
            <person name="Hildebrand F."/>
            <person name="Pallen M.J."/>
        </authorList>
    </citation>
    <scope>NUCLEOTIDE SEQUENCE</scope>
    <source>
        <strain evidence="8">ChiHcec3-6078</strain>
    </source>
</reference>
<dbReference type="Gene3D" id="3.90.226.10">
    <property type="entry name" value="2-enoyl-CoA Hydratase, Chain A, domain 1"/>
    <property type="match status" value="1"/>
</dbReference>
<dbReference type="SUPFAM" id="SSF52096">
    <property type="entry name" value="ClpP/crotonase"/>
    <property type="match status" value="1"/>
</dbReference>
<dbReference type="InterPro" id="IPR002142">
    <property type="entry name" value="Peptidase_S49"/>
</dbReference>
<dbReference type="AlphaFoldDB" id="A0A9D1I1X7"/>
<gene>
    <name evidence="8" type="primary">sppA</name>
    <name evidence="8" type="ORF">IAC50_07210</name>
</gene>